<feature type="compositionally biased region" description="Low complexity" evidence="1">
    <location>
        <begin position="196"/>
        <end position="210"/>
    </location>
</feature>
<comment type="caution">
    <text evidence="2">The sequence shown here is derived from an EMBL/GenBank/DDBJ whole genome shotgun (WGS) entry which is preliminary data.</text>
</comment>
<dbReference type="Proteomes" id="UP000027997">
    <property type="component" value="Unassembled WGS sequence"/>
</dbReference>
<feature type="region of interest" description="Disordered" evidence="1">
    <location>
        <begin position="123"/>
        <end position="146"/>
    </location>
</feature>
<organism evidence="2 3">
    <name type="scientific">Endozoicomonas elysicola</name>
    <dbReference type="NCBI Taxonomy" id="305900"/>
    <lineage>
        <taxon>Bacteria</taxon>
        <taxon>Pseudomonadati</taxon>
        <taxon>Pseudomonadota</taxon>
        <taxon>Gammaproteobacteria</taxon>
        <taxon>Oceanospirillales</taxon>
        <taxon>Endozoicomonadaceae</taxon>
        <taxon>Endozoicomonas</taxon>
    </lineage>
</organism>
<evidence type="ECO:0000256" key="1">
    <source>
        <dbReference type="SAM" id="MobiDB-lite"/>
    </source>
</evidence>
<sequence length="436" mass="49212">MSGSGKGIVVWDEEGEVIIWKKIGGQWDNKVVSNSQDYPTLGLKLLDSQRMLSWEDNGNICLWLEKNGSWNPTTFALNQYGPFDSHCDIEDLDDHHFVSWDDDHIFVWTQKHGEWVPEKIDVFPDFESPDDYDEEPVRTESDLDEEQPAFDFNPLLATNCVQQPSLTSEALGSGQLFERDAEVGGSDVDEVSEAGSEISDSASLTSSESSSPEHRINGVCKMDSKTVAYWVERQLMVLKQDDGGHWKSERLSEFDNSINKVRLHPEGYLVVLSKDDNDNSTISSVNIIEQSGESQVSVIARISGLWDMDLLPDGRVVTAEKDGKFTVWWEGGSKEIWFSKSIGEHKDSKPWFKVQTDGSILSWTEKGGIKHWFECSRDWIINSIGPALDSENIEIIDDCYISARVESPEHGREADDLVFYHLHPSTEGVDEKIIDV</sequence>
<name>A0A081K5X8_9GAMM</name>
<proteinExistence type="predicted"/>
<evidence type="ECO:0000313" key="2">
    <source>
        <dbReference type="EMBL" id="KEI69554.1"/>
    </source>
</evidence>
<accession>A0A081K5X8</accession>
<evidence type="ECO:0000313" key="3">
    <source>
        <dbReference type="Proteomes" id="UP000027997"/>
    </source>
</evidence>
<dbReference type="SUPFAM" id="SSF82171">
    <property type="entry name" value="DPP6 N-terminal domain-like"/>
    <property type="match status" value="1"/>
</dbReference>
<dbReference type="AlphaFoldDB" id="A0A081K5X8"/>
<keyword evidence="3" id="KW-1185">Reference proteome</keyword>
<dbReference type="EMBL" id="JOJP01000001">
    <property type="protein sequence ID" value="KEI69554.1"/>
    <property type="molecule type" value="Genomic_DNA"/>
</dbReference>
<feature type="region of interest" description="Disordered" evidence="1">
    <location>
        <begin position="182"/>
        <end position="218"/>
    </location>
</feature>
<gene>
    <name evidence="2" type="ORF">GV64_01295</name>
</gene>
<protein>
    <submittedName>
        <fullName evidence="2">Uncharacterized protein</fullName>
    </submittedName>
</protein>
<reference evidence="2 3" key="1">
    <citation type="submission" date="2014-06" db="EMBL/GenBank/DDBJ databases">
        <title>Whole Genome Sequences of Three Symbiotic Endozoicomonas Bacteria.</title>
        <authorList>
            <person name="Neave M.J."/>
            <person name="Apprill A."/>
            <person name="Voolstra C.R."/>
        </authorList>
    </citation>
    <scope>NUCLEOTIDE SEQUENCE [LARGE SCALE GENOMIC DNA]</scope>
    <source>
        <strain evidence="2 3">DSM 22380</strain>
    </source>
</reference>